<sequence>MPTLHLQQFIKYTSGFPVLVLISAEASFWFFQRDDQMANNNYNLTFCSVCSEATRVLAYSSAHSEARRKACACLLTLARGGWRPRSQRGGGAGLHQPAPTRAS</sequence>
<organism evidence="1 2">
    <name type="scientific">Rangifer tarandus platyrhynchus</name>
    <name type="common">Svalbard reindeer</name>
    <dbReference type="NCBI Taxonomy" id="3082113"/>
    <lineage>
        <taxon>Eukaryota</taxon>
        <taxon>Metazoa</taxon>
        <taxon>Chordata</taxon>
        <taxon>Craniata</taxon>
        <taxon>Vertebrata</taxon>
        <taxon>Euteleostomi</taxon>
        <taxon>Mammalia</taxon>
        <taxon>Eutheria</taxon>
        <taxon>Laurasiatheria</taxon>
        <taxon>Artiodactyla</taxon>
        <taxon>Ruminantia</taxon>
        <taxon>Pecora</taxon>
        <taxon>Cervidae</taxon>
        <taxon>Odocoileinae</taxon>
        <taxon>Rangifer</taxon>
    </lineage>
</organism>
<proteinExistence type="predicted"/>
<evidence type="ECO:0000313" key="1">
    <source>
        <dbReference type="EMBL" id="CAN0453596.1"/>
    </source>
</evidence>
<gene>
    <name evidence="1" type="ORF">MRATA1EN22A_LOCUS19780</name>
</gene>
<evidence type="ECO:0000313" key="2">
    <source>
        <dbReference type="Proteomes" id="UP001162501"/>
    </source>
</evidence>
<dbReference type="Proteomes" id="UP001162501">
    <property type="component" value="Chromosome 3"/>
</dbReference>
<reference evidence="1" key="1">
    <citation type="submission" date="2023-05" db="EMBL/GenBank/DDBJ databases">
        <authorList>
            <consortium name="ELIXIR-Norway"/>
        </authorList>
    </citation>
    <scope>NUCLEOTIDE SEQUENCE</scope>
</reference>
<name>A0AC59ZKU8_RANTA</name>
<dbReference type="EMBL" id="OX596087">
    <property type="protein sequence ID" value="CAN0453596.1"/>
    <property type="molecule type" value="Genomic_DNA"/>
</dbReference>
<accession>A0AC59ZKU8</accession>
<protein>
    <submittedName>
        <fullName evidence="1">Uncharacterized protein</fullName>
    </submittedName>
</protein>
<reference evidence="1" key="2">
    <citation type="submission" date="2025-03" db="EMBL/GenBank/DDBJ databases">
        <authorList>
            <consortium name="ELIXIR-Norway"/>
            <consortium name="Elixir Norway"/>
        </authorList>
    </citation>
    <scope>NUCLEOTIDE SEQUENCE</scope>
</reference>